<keyword evidence="3" id="KW-0963">Cytoplasm</keyword>
<sequence>MRWWQNAVVYQIYPRSFNDSNGDGIGDLPGIIERLDYLEDLGIDAIWLSPVYQSPNDDNGYDISDYQAIHPEFGTMEDMDQLIKEADRRNIKIIMDLVVNHTSDEHQWFIEARKGKDNNYRDYYIWRDPADDGGPPNDLKSTFSGSAWEYDEKSGQYYLHLFSKKQPDLNWENKNVRKAVYDMMNFWLDKGVGGFRMDVIDLIGKKPDEKITGNGPKLHDYLQEMHQETLKDKDVMTVGETWGATPETAKLYSDPFREELSMVFQFEHMQLDEQPGATKWDLKELDLTELKSVLSKWQTELGNQGWNSLFWNNHDLPRIVSRFGNDTDYRVESAKLFAILLHLMKGTPYIYQGEEIGMTNRKIESIDEVDDIESINMYNERLDEGYTKEELIRAINVKGRDNARTPMQWDDTHEAGFTTGKPWLPIQPNYEQINVEAALEDKNSIFYTYQKLIRLRKENPIVVWGEYELVLPEHNTVFAYKRHYKNKTWLVLANVSRNETSLELPDEAQAGNIIVSNYDRDTIDLAKIALQPFEAIVVELKYSS</sequence>
<dbReference type="FunFam" id="2.60.40.1180:FF:000007">
    <property type="entry name" value="Sucrose isomerase"/>
    <property type="match status" value="1"/>
</dbReference>
<dbReference type="Proteomes" id="UP000321662">
    <property type="component" value="Unassembled WGS sequence"/>
</dbReference>
<dbReference type="PANTHER" id="PTHR10357:SF179">
    <property type="entry name" value="NEUTRAL AND BASIC AMINO ACID TRANSPORT PROTEIN RBAT"/>
    <property type="match status" value="1"/>
</dbReference>
<dbReference type="InterPro" id="IPR006047">
    <property type="entry name" value="GH13_cat_dom"/>
</dbReference>
<dbReference type="GO" id="GO:0005737">
    <property type="term" value="C:cytoplasm"/>
    <property type="evidence" value="ECO:0007669"/>
    <property type="project" value="UniProtKB-SubCell"/>
</dbReference>
<evidence type="ECO:0000313" key="8">
    <source>
        <dbReference type="Proteomes" id="UP000321662"/>
    </source>
</evidence>
<dbReference type="CDD" id="cd11333">
    <property type="entry name" value="AmyAc_SI_OligoGlu_DGase"/>
    <property type="match status" value="1"/>
</dbReference>
<dbReference type="InterPro" id="IPR056300">
    <property type="entry name" value="SusG-like_C"/>
</dbReference>
<dbReference type="GO" id="GO:0004556">
    <property type="term" value="F:alpha-amylase activity"/>
    <property type="evidence" value="ECO:0007669"/>
    <property type="project" value="TreeGrafter"/>
</dbReference>
<protein>
    <submittedName>
        <fullName evidence="7">Alpha-glucosidase</fullName>
    </submittedName>
</protein>
<keyword evidence="5" id="KW-0326">Glycosidase</keyword>
<dbReference type="GO" id="GO:0009313">
    <property type="term" value="P:oligosaccharide catabolic process"/>
    <property type="evidence" value="ECO:0007669"/>
    <property type="project" value="TreeGrafter"/>
</dbReference>
<dbReference type="Pfam" id="PF00128">
    <property type="entry name" value="Alpha-amylase"/>
    <property type="match status" value="1"/>
</dbReference>
<comment type="similarity">
    <text evidence="2">Belongs to the glycosyl hydrolase 13 family.</text>
</comment>
<comment type="subcellular location">
    <subcellularLocation>
        <location evidence="1">Cytoplasm</location>
    </subcellularLocation>
</comment>
<dbReference type="SMART" id="SM00642">
    <property type="entry name" value="Aamy"/>
    <property type="match status" value="1"/>
</dbReference>
<dbReference type="Pfam" id="PF23915">
    <property type="entry name" value="SusG_C"/>
    <property type="match status" value="1"/>
</dbReference>
<evidence type="ECO:0000259" key="6">
    <source>
        <dbReference type="SMART" id="SM00642"/>
    </source>
</evidence>
<feature type="domain" description="Glycosyl hydrolase family 13 catalytic" evidence="6">
    <location>
        <begin position="11"/>
        <end position="404"/>
    </location>
</feature>
<evidence type="ECO:0000256" key="4">
    <source>
        <dbReference type="ARBA" id="ARBA00022801"/>
    </source>
</evidence>
<evidence type="ECO:0000256" key="2">
    <source>
        <dbReference type="ARBA" id="ARBA00008061"/>
    </source>
</evidence>
<dbReference type="FunFam" id="3.90.400.10:FF:000002">
    <property type="entry name" value="Sucrose isomerase"/>
    <property type="match status" value="1"/>
</dbReference>
<name>A0A511ASB1_9LACT</name>
<dbReference type="EMBL" id="BJUY01000006">
    <property type="protein sequence ID" value="GEK91089.1"/>
    <property type="molecule type" value="Genomic_DNA"/>
</dbReference>
<evidence type="ECO:0000313" key="7">
    <source>
        <dbReference type="EMBL" id="GEK91089.1"/>
    </source>
</evidence>
<dbReference type="AlphaFoldDB" id="A0A511ASB1"/>
<dbReference type="FunFam" id="3.20.20.80:FF:000064">
    <property type="entry name" value="Oligo-1,6-glucosidase"/>
    <property type="match status" value="1"/>
</dbReference>
<evidence type="ECO:0000256" key="5">
    <source>
        <dbReference type="ARBA" id="ARBA00023295"/>
    </source>
</evidence>
<dbReference type="InterPro" id="IPR045857">
    <property type="entry name" value="O16G_dom_2"/>
</dbReference>
<evidence type="ECO:0000256" key="1">
    <source>
        <dbReference type="ARBA" id="ARBA00004496"/>
    </source>
</evidence>
<dbReference type="NCBIfam" id="NF008183">
    <property type="entry name" value="PRK10933.1"/>
    <property type="match status" value="1"/>
</dbReference>
<organism evidence="7 8">
    <name type="scientific">Alkalibacterium kapii</name>
    <dbReference type="NCBI Taxonomy" id="426704"/>
    <lineage>
        <taxon>Bacteria</taxon>
        <taxon>Bacillati</taxon>
        <taxon>Bacillota</taxon>
        <taxon>Bacilli</taxon>
        <taxon>Lactobacillales</taxon>
        <taxon>Carnobacteriaceae</taxon>
        <taxon>Alkalibacterium</taxon>
    </lineage>
</organism>
<keyword evidence="8" id="KW-1185">Reference proteome</keyword>
<proteinExistence type="inferred from homology"/>
<dbReference type="InterPro" id="IPR017853">
    <property type="entry name" value="GH"/>
</dbReference>
<dbReference type="FunFam" id="3.20.20.80:FF:000014">
    <property type="entry name" value="Alpha,alpha-phosphotrehalase"/>
    <property type="match status" value="1"/>
</dbReference>
<dbReference type="Gene3D" id="2.60.40.1180">
    <property type="entry name" value="Golgi alpha-mannosidase II"/>
    <property type="match status" value="1"/>
</dbReference>
<dbReference type="Gene3D" id="3.90.400.10">
    <property type="entry name" value="Oligo-1,6-glucosidase, Domain 2"/>
    <property type="match status" value="1"/>
</dbReference>
<dbReference type="SUPFAM" id="SSF51445">
    <property type="entry name" value="(Trans)glycosidases"/>
    <property type="match status" value="1"/>
</dbReference>
<accession>A0A511ASB1</accession>
<dbReference type="InterPro" id="IPR013780">
    <property type="entry name" value="Glyco_hydro_b"/>
</dbReference>
<dbReference type="SUPFAM" id="SSF51011">
    <property type="entry name" value="Glycosyl hydrolase domain"/>
    <property type="match status" value="1"/>
</dbReference>
<dbReference type="RefSeq" id="WP_146923860.1">
    <property type="nucleotide sequence ID" value="NZ_BJUY01000006.1"/>
</dbReference>
<reference evidence="7 8" key="1">
    <citation type="submission" date="2019-07" db="EMBL/GenBank/DDBJ databases">
        <title>Whole genome shotgun sequence of Alkalibacterium kapii NBRC 103247.</title>
        <authorList>
            <person name="Hosoyama A."/>
            <person name="Uohara A."/>
            <person name="Ohji S."/>
            <person name="Ichikawa N."/>
        </authorList>
    </citation>
    <scope>NUCLEOTIDE SEQUENCE [LARGE SCALE GENOMIC DNA]</scope>
    <source>
        <strain evidence="7 8">NBRC 103247</strain>
    </source>
</reference>
<evidence type="ECO:0000256" key="3">
    <source>
        <dbReference type="ARBA" id="ARBA00022490"/>
    </source>
</evidence>
<dbReference type="PANTHER" id="PTHR10357">
    <property type="entry name" value="ALPHA-AMYLASE FAMILY MEMBER"/>
    <property type="match status" value="1"/>
</dbReference>
<dbReference type="OrthoDB" id="9805159at2"/>
<keyword evidence="4" id="KW-0378">Hydrolase</keyword>
<dbReference type="Gene3D" id="3.20.20.80">
    <property type="entry name" value="Glycosidases"/>
    <property type="match status" value="1"/>
</dbReference>
<gene>
    <name evidence="7" type="primary">dexB</name>
    <name evidence="7" type="ORF">AKA01nite_07110</name>
</gene>
<comment type="caution">
    <text evidence="7">The sequence shown here is derived from an EMBL/GenBank/DDBJ whole genome shotgun (WGS) entry which is preliminary data.</text>
</comment>